<dbReference type="RefSeq" id="WP_152939583.1">
    <property type="nucleotide sequence ID" value="NZ_WHYS01000001.1"/>
</dbReference>
<evidence type="ECO:0000313" key="3">
    <source>
        <dbReference type="EMBL" id="QGR22287.1"/>
    </source>
</evidence>
<organism evidence="3 4">
    <name type="scientific">Acidianus ambivalens</name>
    <name type="common">Desulfurolobus ambivalens</name>
    <dbReference type="NCBI Taxonomy" id="2283"/>
    <lineage>
        <taxon>Archaea</taxon>
        <taxon>Thermoproteota</taxon>
        <taxon>Thermoprotei</taxon>
        <taxon>Sulfolobales</taxon>
        <taxon>Sulfolobaceae</taxon>
        <taxon>Acidianus</taxon>
    </lineage>
</organism>
<evidence type="ECO:0000313" key="2">
    <source>
        <dbReference type="EMBL" id="MQL54472.1"/>
    </source>
</evidence>
<name>A0A650CXV7_ACIAM</name>
<dbReference type="AlphaFoldDB" id="A0A650CXV7"/>
<accession>A0A650CXV7</accession>
<gene>
    <name evidence="3" type="ORF">D1866_10125</name>
    <name evidence="2" type="ORF">GFB69_01565</name>
</gene>
<dbReference type="EMBL" id="CP045482">
    <property type="protein sequence ID" value="QGR22287.1"/>
    <property type="molecule type" value="Genomic_DNA"/>
</dbReference>
<evidence type="ECO:0000313" key="4">
    <source>
        <dbReference type="Proteomes" id="UP000426328"/>
    </source>
</evidence>
<dbReference type="Pfam" id="PF09376">
    <property type="entry name" value="NurA"/>
    <property type="match status" value="1"/>
</dbReference>
<dbReference type="EMBL" id="WHYS01000001">
    <property type="protein sequence ID" value="MQL54472.1"/>
    <property type="molecule type" value="Genomic_DNA"/>
</dbReference>
<evidence type="ECO:0000259" key="1">
    <source>
        <dbReference type="SMART" id="SM00933"/>
    </source>
</evidence>
<dbReference type="SMART" id="SM00933">
    <property type="entry name" value="NurA"/>
    <property type="match status" value="1"/>
</dbReference>
<reference evidence="2 5" key="1">
    <citation type="submission" date="2019-10" db="EMBL/GenBank/DDBJ databases">
        <title>Comparative genomics of sulfur disproportionating microorganisms.</title>
        <authorList>
            <person name="Ward L.M."/>
            <person name="Bertran E."/>
            <person name="Johnston D."/>
        </authorList>
    </citation>
    <scope>NUCLEOTIDE SEQUENCE [LARGE SCALE GENOMIC DNA]</scope>
    <source>
        <strain evidence="2 5">DSM 3772</strain>
    </source>
</reference>
<feature type="domain" description="NurA" evidence="1">
    <location>
        <begin position="59"/>
        <end position="338"/>
    </location>
</feature>
<keyword evidence="4" id="KW-1185">Reference proteome</keyword>
<dbReference type="Proteomes" id="UP000474054">
    <property type="component" value="Unassembled WGS sequence"/>
</dbReference>
<sequence length="369" mass="41471">MQSQQNIMEILNSIVVNYVSKYLTITSLDDYVELNSTTSPSVLENEDIFFEVHPSSFNQEIYAVDGSSRSFVSGKGIISVSAVAISSSSIPIYGVYPSLDGEKELELKEPFIAVASSISENSKIDPYLYFGPYVSPISITGDPFYSTEGFEVIESEIRSVLETKALNVVKGKGKILVDGPLFPSYLYLTSKFKEKILEERKKILDSNFIGIVKRLDKSRGLIDSIDDRTRSIIYQKFRIDPKIFLSDESFILHLVRFNYSPPYKILALGPFSKRICNNTTVYMYYLIIPFHPYVSKFSILRIETLTKDPTILGMIASMGITKDGIPPLLALADFKAKKTSLALYRYIVSIVERLGIQASFYSRLSGELA</sequence>
<dbReference type="InterPro" id="IPR018977">
    <property type="entry name" value="NurA_domain"/>
</dbReference>
<reference evidence="3 4" key="2">
    <citation type="submission" date="2019-10" db="EMBL/GenBank/DDBJ databases">
        <title>Genome Sequences from Six Type Strain Members of the Archaeal Family Sulfolobaceae: Acidianus ambivalens, Acidianus infernus, Metallosphaera prunae, Stygiolobus azoricus, Sulfolobus metallicus, and Sulfurisphaera ohwakuensis.</title>
        <authorList>
            <person name="Counts J.A."/>
            <person name="Kelly R.M."/>
        </authorList>
    </citation>
    <scope>NUCLEOTIDE SEQUENCE [LARGE SCALE GENOMIC DNA]</scope>
    <source>
        <strain evidence="3 4">LEI 10</strain>
    </source>
</reference>
<protein>
    <recommendedName>
        <fullName evidence="1">NurA domain-containing protein</fullName>
    </recommendedName>
</protein>
<dbReference type="KEGG" id="aamb:D1866_10125"/>
<evidence type="ECO:0000313" key="5">
    <source>
        <dbReference type="Proteomes" id="UP000474054"/>
    </source>
</evidence>
<proteinExistence type="predicted"/>
<dbReference type="Proteomes" id="UP000426328">
    <property type="component" value="Chromosome"/>
</dbReference>